<dbReference type="Proteomes" id="UP000463224">
    <property type="component" value="Unassembled WGS sequence"/>
</dbReference>
<keyword evidence="3" id="KW-1185">Reference proteome</keyword>
<name>A0A844QKD5_9HYPH</name>
<feature type="region of interest" description="Disordered" evidence="1">
    <location>
        <begin position="1"/>
        <end position="82"/>
    </location>
</feature>
<evidence type="ECO:0000256" key="1">
    <source>
        <dbReference type="SAM" id="MobiDB-lite"/>
    </source>
</evidence>
<sequence>MTKDRDRMVYRRNDGNWANKRNDADRASSVHRTQREAEDAARDMLKNQGGGELTTKGVDGRIRSKDTIAPGNDPNPPRDTEH</sequence>
<comment type="caution">
    <text evidence="2">The sequence shown here is derived from an EMBL/GenBank/DDBJ whole genome shotgun (WGS) entry which is preliminary data.</text>
</comment>
<dbReference type="RefSeq" id="WP_156713404.1">
    <property type="nucleotide sequence ID" value="NZ_WPHG01000003.1"/>
</dbReference>
<reference evidence="2 3" key="1">
    <citation type="submission" date="2019-12" db="EMBL/GenBank/DDBJ databases">
        <title>Nitratireductor arenosus sp. nov., Isolated from sea sand, Jeju island, South Korea.</title>
        <authorList>
            <person name="Kim W."/>
        </authorList>
    </citation>
    <scope>NUCLEOTIDE SEQUENCE [LARGE SCALE GENOMIC DNA]</scope>
    <source>
        <strain evidence="2 3">CAU 1489</strain>
    </source>
</reference>
<dbReference type="AlphaFoldDB" id="A0A844QKD5"/>
<organism evidence="2 3">
    <name type="scientific">Nitratireductor arenosus</name>
    <dbReference type="NCBI Taxonomy" id="2682096"/>
    <lineage>
        <taxon>Bacteria</taxon>
        <taxon>Pseudomonadati</taxon>
        <taxon>Pseudomonadota</taxon>
        <taxon>Alphaproteobacteria</taxon>
        <taxon>Hyphomicrobiales</taxon>
        <taxon>Phyllobacteriaceae</taxon>
        <taxon>Nitratireductor</taxon>
    </lineage>
</organism>
<proteinExistence type="predicted"/>
<evidence type="ECO:0000313" key="2">
    <source>
        <dbReference type="EMBL" id="MVA98473.1"/>
    </source>
</evidence>
<dbReference type="InterPro" id="IPR018691">
    <property type="entry name" value="DUF2188"/>
</dbReference>
<feature type="compositionally biased region" description="Basic and acidic residues" evidence="1">
    <location>
        <begin position="1"/>
        <end position="45"/>
    </location>
</feature>
<evidence type="ECO:0000313" key="3">
    <source>
        <dbReference type="Proteomes" id="UP000463224"/>
    </source>
</evidence>
<dbReference type="EMBL" id="WPHG01000003">
    <property type="protein sequence ID" value="MVA98473.1"/>
    <property type="molecule type" value="Genomic_DNA"/>
</dbReference>
<accession>A0A844QKD5</accession>
<protein>
    <submittedName>
        <fullName evidence="2">DUF2188 domain-containing protein</fullName>
    </submittedName>
</protein>
<dbReference type="Pfam" id="PF09954">
    <property type="entry name" value="DUF2188"/>
    <property type="match status" value="1"/>
</dbReference>
<gene>
    <name evidence="2" type="ORF">GN330_14585</name>
</gene>